<proteinExistence type="predicted"/>
<protein>
    <submittedName>
        <fullName evidence="2">Uncharacterized protein</fullName>
    </submittedName>
</protein>
<evidence type="ECO:0000256" key="1">
    <source>
        <dbReference type="ARBA" id="ARBA00022737"/>
    </source>
</evidence>
<reference evidence="2" key="1">
    <citation type="submission" date="2022-03" db="EMBL/GenBank/DDBJ databases">
        <authorList>
            <person name="Martin C."/>
        </authorList>
    </citation>
    <scope>NUCLEOTIDE SEQUENCE</scope>
</reference>
<dbReference type="PANTHER" id="PTHR45964">
    <property type="entry name" value="WSCD FAMILY MEMBER CG9164"/>
    <property type="match status" value="1"/>
</dbReference>
<comment type="caution">
    <text evidence="2">The sequence shown here is derived from an EMBL/GenBank/DDBJ whole genome shotgun (WGS) entry which is preliminary data.</text>
</comment>
<keyword evidence="3" id="KW-1185">Reference proteome</keyword>
<name>A0A8J1US52_OWEFU</name>
<keyword evidence="1" id="KW-0677">Repeat</keyword>
<dbReference type="InterPro" id="IPR002889">
    <property type="entry name" value="WSC_carb-bd"/>
</dbReference>
<sequence>MQLLGYCILFIITLVWHCSGSVLFKMWPMGSYMATIPIYIYTDVEEFDTCILKCFLHSACVAINFHEETATCEVLESVDCNFKRVTYDGHGKWRVAHSLPASGCVAQTRIGCYKDSQSDRDMPLRAYSDTSNNHPDRCSTACREANSDYIYLGVQNARGCYCGSTFGKHGTASSCSKACTGDPSIKCGGFEKQDIYEIYDLP</sequence>
<dbReference type="PROSITE" id="PS51212">
    <property type="entry name" value="WSC"/>
    <property type="match status" value="1"/>
</dbReference>
<dbReference type="InterPro" id="IPR051589">
    <property type="entry name" value="Sialate-O-sulfotransferase"/>
</dbReference>
<dbReference type="OrthoDB" id="6063529at2759"/>
<dbReference type="Proteomes" id="UP000749559">
    <property type="component" value="Unassembled WGS sequence"/>
</dbReference>
<dbReference type="Pfam" id="PF01822">
    <property type="entry name" value="WSC"/>
    <property type="match status" value="1"/>
</dbReference>
<dbReference type="AlphaFoldDB" id="A0A8J1US52"/>
<accession>A0A8J1US52</accession>
<evidence type="ECO:0000313" key="3">
    <source>
        <dbReference type="Proteomes" id="UP000749559"/>
    </source>
</evidence>
<gene>
    <name evidence="2" type="ORF">OFUS_LOCUS6667</name>
</gene>
<dbReference type="EMBL" id="CAIIXF020000003">
    <property type="protein sequence ID" value="CAH1779908.1"/>
    <property type="molecule type" value="Genomic_DNA"/>
</dbReference>
<dbReference type="PANTHER" id="PTHR45964:SF5">
    <property type="entry name" value="WSCD FAMILY MEMBER CG9164"/>
    <property type="match status" value="1"/>
</dbReference>
<dbReference type="SMART" id="SM00321">
    <property type="entry name" value="WSC"/>
    <property type="match status" value="1"/>
</dbReference>
<evidence type="ECO:0000313" key="2">
    <source>
        <dbReference type="EMBL" id="CAH1779908.1"/>
    </source>
</evidence>
<organism evidence="2 3">
    <name type="scientific">Owenia fusiformis</name>
    <name type="common">Polychaete worm</name>
    <dbReference type="NCBI Taxonomy" id="6347"/>
    <lineage>
        <taxon>Eukaryota</taxon>
        <taxon>Metazoa</taxon>
        <taxon>Spiralia</taxon>
        <taxon>Lophotrochozoa</taxon>
        <taxon>Annelida</taxon>
        <taxon>Polychaeta</taxon>
        <taxon>Sedentaria</taxon>
        <taxon>Canalipalpata</taxon>
        <taxon>Sabellida</taxon>
        <taxon>Oweniida</taxon>
        <taxon>Oweniidae</taxon>
        <taxon>Owenia</taxon>
    </lineage>
</organism>